<dbReference type="Pfam" id="PF07589">
    <property type="entry name" value="PEP-CTERM"/>
    <property type="match status" value="1"/>
</dbReference>
<organism evidence="3 4">
    <name type="scientific">Cellvibrio zantedeschiae</name>
    <dbReference type="NCBI Taxonomy" id="1237077"/>
    <lineage>
        <taxon>Bacteria</taxon>
        <taxon>Pseudomonadati</taxon>
        <taxon>Pseudomonadota</taxon>
        <taxon>Gammaproteobacteria</taxon>
        <taxon>Cellvibrionales</taxon>
        <taxon>Cellvibrionaceae</taxon>
        <taxon>Cellvibrio</taxon>
    </lineage>
</organism>
<evidence type="ECO:0000259" key="2">
    <source>
        <dbReference type="Pfam" id="PF07589"/>
    </source>
</evidence>
<dbReference type="NCBIfam" id="TIGR02595">
    <property type="entry name" value="PEP_CTERM"/>
    <property type="match status" value="1"/>
</dbReference>
<evidence type="ECO:0000313" key="3">
    <source>
        <dbReference type="EMBL" id="GGY82141.1"/>
    </source>
</evidence>
<dbReference type="EMBL" id="BMYZ01000003">
    <property type="protein sequence ID" value="GGY82141.1"/>
    <property type="molecule type" value="Genomic_DNA"/>
</dbReference>
<evidence type="ECO:0000313" key="4">
    <source>
        <dbReference type="Proteomes" id="UP000619761"/>
    </source>
</evidence>
<feature type="domain" description="Ice-binding protein C-terminal" evidence="2">
    <location>
        <begin position="171"/>
        <end position="194"/>
    </location>
</feature>
<gene>
    <name evidence="3" type="ORF">GCM10011613_28580</name>
</gene>
<accession>A0ABQ3B6W1</accession>
<dbReference type="InterPro" id="IPR013424">
    <property type="entry name" value="Ice-binding_C"/>
</dbReference>
<comment type="caution">
    <text evidence="3">The sequence shown here is derived from an EMBL/GenBank/DDBJ whole genome shotgun (WGS) entry which is preliminary data.</text>
</comment>
<sequence>MKTQFKLLAGLVLGAAASMANADAIPYPNVGTPAPANTFHAASTGNISAYFFGSSASYVSRIGLKVNGVDTGIYGLTNNVSHYGNSISFGNVNSGDTLEFVLQVLSINNSWYSVPVHNTDKKNHTYATSFSGGSDIHGHSIVPGTYIAFEDLFNLGDLDYNDHQFVFTNVAVPEPAGLVLLGLGLVALGAARRRAAK</sequence>
<dbReference type="RefSeq" id="WP_189419822.1">
    <property type="nucleotide sequence ID" value="NZ_BMYZ01000003.1"/>
</dbReference>
<keyword evidence="1" id="KW-0732">Signal</keyword>
<proteinExistence type="predicted"/>
<dbReference type="Proteomes" id="UP000619761">
    <property type="component" value="Unassembled WGS sequence"/>
</dbReference>
<keyword evidence="4" id="KW-1185">Reference proteome</keyword>
<protein>
    <recommendedName>
        <fullName evidence="2">Ice-binding protein C-terminal domain-containing protein</fullName>
    </recommendedName>
</protein>
<feature type="chain" id="PRO_5047360094" description="Ice-binding protein C-terminal domain-containing protein" evidence="1">
    <location>
        <begin position="23"/>
        <end position="197"/>
    </location>
</feature>
<name>A0ABQ3B6W1_9GAMM</name>
<evidence type="ECO:0000256" key="1">
    <source>
        <dbReference type="SAM" id="SignalP"/>
    </source>
</evidence>
<reference evidence="4" key="1">
    <citation type="journal article" date="2019" name="Int. J. Syst. Evol. Microbiol.">
        <title>The Global Catalogue of Microorganisms (GCM) 10K type strain sequencing project: providing services to taxonomists for standard genome sequencing and annotation.</title>
        <authorList>
            <consortium name="The Broad Institute Genomics Platform"/>
            <consortium name="The Broad Institute Genome Sequencing Center for Infectious Disease"/>
            <person name="Wu L."/>
            <person name="Ma J."/>
        </authorList>
    </citation>
    <scope>NUCLEOTIDE SEQUENCE [LARGE SCALE GENOMIC DNA]</scope>
    <source>
        <strain evidence="4">KCTC 32239</strain>
    </source>
</reference>
<feature type="signal peptide" evidence="1">
    <location>
        <begin position="1"/>
        <end position="22"/>
    </location>
</feature>